<dbReference type="OrthoDB" id="9771846at2"/>
<dbReference type="GO" id="GO:0016740">
    <property type="term" value="F:transferase activity"/>
    <property type="evidence" value="ECO:0007669"/>
    <property type="project" value="UniProtKB-KW"/>
</dbReference>
<keyword evidence="2" id="KW-0808">Transferase</keyword>
<dbReference type="Proteomes" id="UP000184109">
    <property type="component" value="Unassembled WGS sequence"/>
</dbReference>
<evidence type="ECO:0000313" key="3">
    <source>
        <dbReference type="Proteomes" id="UP000184109"/>
    </source>
</evidence>
<keyword evidence="3" id="KW-1185">Reference proteome</keyword>
<dbReference type="InterPro" id="IPR029044">
    <property type="entry name" value="Nucleotide-diphossugar_trans"/>
</dbReference>
<dbReference type="SUPFAM" id="SSF53448">
    <property type="entry name" value="Nucleotide-diphospho-sugar transferases"/>
    <property type="match status" value="1"/>
</dbReference>
<reference evidence="3" key="1">
    <citation type="submission" date="2016-11" db="EMBL/GenBank/DDBJ databases">
        <authorList>
            <person name="Varghese N."/>
            <person name="Submissions S."/>
        </authorList>
    </citation>
    <scope>NUCLEOTIDE SEQUENCE [LARGE SCALE GENOMIC DNA]</scope>
    <source>
        <strain evidence="3">DSM 100572</strain>
    </source>
</reference>
<sequence>MKVSVVIVNYNVRYFLELCLYSVKKALRDIEGEIIVVDNVSKDTSCEMVKDLFPEVVLIENTENVGFSKANNQGVAIAKGEYVLILNPDTVIGESLFDEILSFADQQNDLGALGVRLIDGTGSFLPESKRGLPRPKTSFERMIGSNHSGYYSNYLTKDGIGKVEVLVGAFMLIKRQRYLEVGGFDEDYFMYGEDIDLSYKLTKAGYTNYYYGKSVVIHYKGESTRKDVKYLRHFYGAMNIFYKKHFRYTGLDHFLMKAGIKVLFLIKYMQLSNAPIIVNDTSRILFVGDRDVTSNLQLQKKIIQVPDQELIKLEEYITEYEIEEIWFEEGGLTYKEIINQIGTHRFSKVLFKILPQNTNFLIGSNSMDGRGEVIFLK</sequence>
<proteinExistence type="predicted"/>
<protein>
    <submittedName>
        <fullName evidence="2">Glycosyltransferase, GT2 family</fullName>
    </submittedName>
</protein>
<dbReference type="RefSeq" id="WP_073119074.1">
    <property type="nucleotide sequence ID" value="NZ_BMEN01000002.1"/>
</dbReference>
<feature type="domain" description="Glycosyltransferase 2-like" evidence="1">
    <location>
        <begin position="4"/>
        <end position="131"/>
    </location>
</feature>
<accession>A0A1M5U786</accession>
<evidence type="ECO:0000313" key="2">
    <source>
        <dbReference type="EMBL" id="SHH58925.1"/>
    </source>
</evidence>
<dbReference type="PANTHER" id="PTHR43179:SF7">
    <property type="entry name" value="RHAMNOSYLTRANSFERASE WBBL"/>
    <property type="match status" value="1"/>
</dbReference>
<dbReference type="AlphaFoldDB" id="A0A1M5U786"/>
<dbReference type="InterPro" id="IPR001173">
    <property type="entry name" value="Glyco_trans_2-like"/>
</dbReference>
<dbReference type="Pfam" id="PF00535">
    <property type="entry name" value="Glycos_transf_2"/>
    <property type="match status" value="1"/>
</dbReference>
<evidence type="ECO:0000259" key="1">
    <source>
        <dbReference type="Pfam" id="PF00535"/>
    </source>
</evidence>
<dbReference type="Gene3D" id="3.90.550.10">
    <property type="entry name" value="Spore Coat Polysaccharide Biosynthesis Protein SpsA, Chain A"/>
    <property type="match status" value="1"/>
</dbReference>
<organism evidence="2 3">
    <name type="scientific">Wenyingzhuangia marina</name>
    <dbReference type="NCBI Taxonomy" id="1195760"/>
    <lineage>
        <taxon>Bacteria</taxon>
        <taxon>Pseudomonadati</taxon>
        <taxon>Bacteroidota</taxon>
        <taxon>Flavobacteriia</taxon>
        <taxon>Flavobacteriales</taxon>
        <taxon>Flavobacteriaceae</taxon>
        <taxon>Wenyingzhuangia</taxon>
    </lineage>
</organism>
<dbReference type="STRING" id="1195760.SAMN05444281_1078"/>
<dbReference type="CDD" id="cd04186">
    <property type="entry name" value="GT_2_like_c"/>
    <property type="match status" value="1"/>
</dbReference>
<gene>
    <name evidence="2" type="ORF">SAMN05444281_1078</name>
</gene>
<name>A0A1M5U786_9FLAO</name>
<dbReference type="PANTHER" id="PTHR43179">
    <property type="entry name" value="RHAMNOSYLTRANSFERASE WBBL"/>
    <property type="match status" value="1"/>
</dbReference>
<dbReference type="EMBL" id="FQXQ01000002">
    <property type="protein sequence ID" value="SHH58925.1"/>
    <property type="molecule type" value="Genomic_DNA"/>
</dbReference>